<dbReference type="PANTHER" id="PTHR46158:SF1">
    <property type="entry name" value="RING_U-BOX SUPERFAMILY PROTEIN"/>
    <property type="match status" value="1"/>
</dbReference>
<dbReference type="PROSITE" id="PS51292">
    <property type="entry name" value="ZF_RING_CH"/>
    <property type="match status" value="1"/>
</dbReference>
<dbReference type="Gene3D" id="3.30.40.10">
    <property type="entry name" value="Zinc/RING finger domain, C3HC4 (zinc finger)"/>
    <property type="match status" value="1"/>
</dbReference>
<sequence length="625" mass="69196">MAYPGLLATRWFTEAFRGNKGFLTSLGASLKHPSRQSELVGSDTHEIIPVRDEKRTKLSIDVPTRNMGLSSMNYLKANVPLTPGSDSNRINILPICSPASAKMHASPCSTSSKGKPFIKKLLSGLSFKFQPSASEVERYETQAPEAYSAAKGENPSLLSSFSFSKLFSPRFRRTSSLPINSDLHGKSTHGSTMIHNSSLERKEVQHHISRSLSLPTDIKHIKSKSIKRMNSLGGVFRVIPSTPRVVDLSSPVADSITPVDSAIDGDGEDIPEEEAVCRICMTELSEGSNTLKLECSCKGELALVHQDCAVKWFSIRGNRNCEVCGQEVENLSVRLLRVQSVQTATTLPGMSRQRTVYFYRVQRYLARAPICDHRQNWSIPTSPYKRLSCATHTTGSFARFPKWPFPSLGLGFSHEMPVLVIVSMLAYFCFLEQLLVADVGTAALAISVPFSCILGVFASLTASTMASHASHYIHRPRYVCWIWCCDERKYDRHRVVEMEDEEDEEEVAFCVSWQSHSSSRDCAIIEPAAGIVSTQSLPTSASSQWSDRSQDRSFVAGPNGHPKLITIFGVDGLGFAIIYVCLVESIIMLRWRIVFCFTVDEDKSAPNAMLANSSLDARIKISCTR</sequence>
<feature type="transmembrane region" description="Helical" evidence="4">
    <location>
        <begin position="442"/>
        <end position="462"/>
    </location>
</feature>
<organism evidence="6 7">
    <name type="scientific">Musa balbisiana</name>
    <name type="common">Banana</name>
    <dbReference type="NCBI Taxonomy" id="52838"/>
    <lineage>
        <taxon>Eukaryota</taxon>
        <taxon>Viridiplantae</taxon>
        <taxon>Streptophyta</taxon>
        <taxon>Embryophyta</taxon>
        <taxon>Tracheophyta</taxon>
        <taxon>Spermatophyta</taxon>
        <taxon>Magnoliopsida</taxon>
        <taxon>Liliopsida</taxon>
        <taxon>Zingiberales</taxon>
        <taxon>Musaceae</taxon>
        <taxon>Musa</taxon>
    </lineage>
</organism>
<keyword evidence="4" id="KW-0472">Membrane</keyword>
<dbReference type="GO" id="GO:0008270">
    <property type="term" value="F:zinc ion binding"/>
    <property type="evidence" value="ECO:0007669"/>
    <property type="project" value="UniProtKB-KW"/>
</dbReference>
<evidence type="ECO:0000313" key="6">
    <source>
        <dbReference type="EMBL" id="THU54846.1"/>
    </source>
</evidence>
<dbReference type="Proteomes" id="UP000317650">
    <property type="component" value="Chromosome 11"/>
</dbReference>
<evidence type="ECO:0000256" key="4">
    <source>
        <dbReference type="SAM" id="Phobius"/>
    </source>
</evidence>
<dbReference type="InterPro" id="IPR013083">
    <property type="entry name" value="Znf_RING/FYVE/PHD"/>
</dbReference>
<dbReference type="CDD" id="cd16495">
    <property type="entry name" value="RING_CH-C4HC3_MARCH"/>
    <property type="match status" value="1"/>
</dbReference>
<dbReference type="InterPro" id="IPR011016">
    <property type="entry name" value="Znf_RING-CH"/>
</dbReference>
<accession>A0A4V4H562</accession>
<evidence type="ECO:0000313" key="7">
    <source>
        <dbReference type="Proteomes" id="UP000317650"/>
    </source>
</evidence>
<keyword evidence="4" id="KW-1133">Transmembrane helix</keyword>
<feature type="transmembrane region" description="Helical" evidence="4">
    <location>
        <begin position="564"/>
        <end position="583"/>
    </location>
</feature>
<evidence type="ECO:0000256" key="1">
    <source>
        <dbReference type="ARBA" id="ARBA00022723"/>
    </source>
</evidence>
<keyword evidence="3" id="KW-0862">Zinc</keyword>
<dbReference type="STRING" id="52838.A0A4V4H562"/>
<evidence type="ECO:0000256" key="3">
    <source>
        <dbReference type="ARBA" id="ARBA00022833"/>
    </source>
</evidence>
<dbReference type="Pfam" id="PF12906">
    <property type="entry name" value="RINGv"/>
    <property type="match status" value="1"/>
</dbReference>
<dbReference type="SUPFAM" id="SSF57850">
    <property type="entry name" value="RING/U-box"/>
    <property type="match status" value="1"/>
</dbReference>
<protein>
    <recommendedName>
        <fullName evidence="5">RING-CH-type domain-containing protein</fullName>
    </recommendedName>
</protein>
<dbReference type="SMART" id="SM00744">
    <property type="entry name" value="RINGv"/>
    <property type="match status" value="1"/>
</dbReference>
<keyword evidence="7" id="KW-1185">Reference proteome</keyword>
<comment type="caution">
    <text evidence="6">The sequence shown here is derived from an EMBL/GenBank/DDBJ whole genome shotgun (WGS) entry which is preliminary data.</text>
</comment>
<keyword evidence="4" id="KW-0812">Transmembrane</keyword>
<gene>
    <name evidence="6" type="ORF">C4D60_Mb11t00360</name>
</gene>
<evidence type="ECO:0000259" key="5">
    <source>
        <dbReference type="PROSITE" id="PS51292"/>
    </source>
</evidence>
<reference evidence="6 7" key="1">
    <citation type="journal article" date="2019" name="Nat. Plants">
        <title>Genome sequencing of Musa balbisiana reveals subgenome evolution and function divergence in polyploid bananas.</title>
        <authorList>
            <person name="Yao X."/>
        </authorList>
    </citation>
    <scope>NUCLEOTIDE SEQUENCE [LARGE SCALE GENOMIC DNA]</scope>
    <source>
        <strain evidence="7">cv. DH-PKW</strain>
        <tissue evidence="6">Leaves</tissue>
    </source>
</reference>
<name>A0A4V4H562_MUSBA</name>
<dbReference type="PANTHER" id="PTHR46158">
    <property type="entry name" value="OS02G0165000 PROTEIN"/>
    <property type="match status" value="1"/>
</dbReference>
<dbReference type="AlphaFoldDB" id="A0A4V4H562"/>
<evidence type="ECO:0000256" key="2">
    <source>
        <dbReference type="ARBA" id="ARBA00022771"/>
    </source>
</evidence>
<keyword evidence="1" id="KW-0479">Metal-binding</keyword>
<keyword evidence="2" id="KW-0863">Zinc-finger</keyword>
<proteinExistence type="predicted"/>
<dbReference type="EMBL" id="PYDT01000007">
    <property type="protein sequence ID" value="THU54846.1"/>
    <property type="molecule type" value="Genomic_DNA"/>
</dbReference>
<feature type="transmembrane region" description="Helical" evidence="4">
    <location>
        <begin position="416"/>
        <end position="435"/>
    </location>
</feature>
<feature type="domain" description="RING-CH-type" evidence="5">
    <location>
        <begin position="269"/>
        <end position="331"/>
    </location>
</feature>